<dbReference type="EMBL" id="JAMAST010000018">
    <property type="protein sequence ID" value="MCL1632620.1"/>
    <property type="molecule type" value="Genomic_DNA"/>
</dbReference>
<comment type="caution">
    <text evidence="1">The sequence shown here is derived from an EMBL/GenBank/DDBJ whole genome shotgun (WGS) entry which is preliminary data.</text>
</comment>
<evidence type="ECO:0000313" key="2">
    <source>
        <dbReference type="Proteomes" id="UP001203004"/>
    </source>
</evidence>
<dbReference type="RefSeq" id="WP_249102528.1">
    <property type="nucleotide sequence ID" value="NZ_JAMAST010000018.1"/>
</dbReference>
<reference evidence="1 2" key="1">
    <citation type="submission" date="2022-05" db="EMBL/GenBank/DDBJ databases">
        <title>Sporolactobacillus sp nov CPB3-1, isolated from tree bark (Mangifera indica L.).</title>
        <authorList>
            <person name="Phuengjayaem S."/>
            <person name="Tanasupawat S."/>
        </authorList>
    </citation>
    <scope>NUCLEOTIDE SEQUENCE [LARGE SCALE GENOMIC DNA]</scope>
    <source>
        <strain evidence="1 2">CPB3-1</strain>
    </source>
</reference>
<accession>A0ABT0ME76</accession>
<keyword evidence="2" id="KW-1185">Reference proteome</keyword>
<sequence>MRADERSIGYFTKLASEKIGVTKDKLRHLTMGLEKHGYRFTRNKSNQRIYFREDLETIRQLLEKIKAGKTIDKAAQEVCENKKKEQLPAFGSADVDASQTAEEIHMKQSQFHLMIEEVASSAAKHAVDDMINHFSTEFERRIELRDKQLMMQLRETVDEKKRKKNIVTRLSRLFGY</sequence>
<dbReference type="InterPro" id="IPR009061">
    <property type="entry name" value="DNA-bd_dom_put_sf"/>
</dbReference>
<evidence type="ECO:0000313" key="1">
    <source>
        <dbReference type="EMBL" id="MCL1632620.1"/>
    </source>
</evidence>
<dbReference type="Proteomes" id="UP001203004">
    <property type="component" value="Unassembled WGS sequence"/>
</dbReference>
<name>A0ABT0ME76_9BACL</name>
<dbReference type="SUPFAM" id="SSF46955">
    <property type="entry name" value="Putative DNA-binding domain"/>
    <property type="match status" value="1"/>
</dbReference>
<organism evidence="1 2">
    <name type="scientific">Sporolactobacillus mangiferae</name>
    <dbReference type="NCBI Taxonomy" id="2940498"/>
    <lineage>
        <taxon>Bacteria</taxon>
        <taxon>Bacillati</taxon>
        <taxon>Bacillota</taxon>
        <taxon>Bacilli</taxon>
        <taxon>Bacillales</taxon>
        <taxon>Sporolactobacillaceae</taxon>
        <taxon>Sporolactobacillus</taxon>
    </lineage>
</organism>
<dbReference type="Gene3D" id="1.10.1660.10">
    <property type="match status" value="1"/>
</dbReference>
<gene>
    <name evidence="1" type="ORF">M3N64_11895</name>
</gene>
<protein>
    <submittedName>
        <fullName evidence="1">Helix-turn-helix domain-containing protein</fullName>
    </submittedName>
</protein>
<proteinExistence type="predicted"/>